<evidence type="ECO:0000256" key="6">
    <source>
        <dbReference type="SAM" id="Phobius"/>
    </source>
</evidence>
<gene>
    <name evidence="8" type="ORF">HETSPECPRED_001426</name>
</gene>
<sequence length="91" mass="9786">MPVGVFGVISDIYILGLPIPTTLKLNLPLRKRLGVIAIFMIGFVACLASIIGLWLRASLKITSKSDWTYTSGLMVTAPSAVPLKLNIAETN</sequence>
<dbReference type="InterPro" id="IPR052337">
    <property type="entry name" value="SAT4-like"/>
</dbReference>
<reference evidence="8" key="1">
    <citation type="submission" date="2021-03" db="EMBL/GenBank/DDBJ databases">
        <authorList>
            <person name="Tagirdzhanova G."/>
        </authorList>
    </citation>
    <scope>NUCLEOTIDE SEQUENCE</scope>
</reference>
<dbReference type="PANTHER" id="PTHR33048">
    <property type="entry name" value="PTH11-LIKE INTEGRAL MEMBRANE PROTEIN (AFU_ORTHOLOGUE AFUA_5G11245)"/>
    <property type="match status" value="1"/>
</dbReference>
<comment type="similarity">
    <text evidence="5">Belongs to the SAT4 family.</text>
</comment>
<dbReference type="PANTHER" id="PTHR33048:SF158">
    <property type="entry name" value="MEMBRANE PROTEIN PTH11-LIKE, PUTATIVE-RELATED"/>
    <property type="match status" value="1"/>
</dbReference>
<dbReference type="OrthoDB" id="444631at2759"/>
<proteinExistence type="inferred from homology"/>
<dbReference type="Pfam" id="PF20684">
    <property type="entry name" value="Fung_rhodopsin"/>
    <property type="match status" value="1"/>
</dbReference>
<evidence type="ECO:0000256" key="3">
    <source>
        <dbReference type="ARBA" id="ARBA00022989"/>
    </source>
</evidence>
<keyword evidence="9" id="KW-1185">Reference proteome</keyword>
<dbReference type="Proteomes" id="UP000664521">
    <property type="component" value="Unassembled WGS sequence"/>
</dbReference>
<protein>
    <recommendedName>
        <fullName evidence="7">Rhodopsin domain-containing protein</fullName>
    </recommendedName>
</protein>
<evidence type="ECO:0000313" key="8">
    <source>
        <dbReference type="EMBL" id="CAF9938930.1"/>
    </source>
</evidence>
<accession>A0A8H3PF03</accession>
<evidence type="ECO:0000256" key="4">
    <source>
        <dbReference type="ARBA" id="ARBA00023136"/>
    </source>
</evidence>
<dbReference type="AlphaFoldDB" id="A0A8H3PF03"/>
<feature type="transmembrane region" description="Helical" evidence="6">
    <location>
        <begin position="33"/>
        <end position="55"/>
    </location>
</feature>
<comment type="caution">
    <text evidence="8">The sequence shown here is derived from an EMBL/GenBank/DDBJ whole genome shotgun (WGS) entry which is preliminary data.</text>
</comment>
<organism evidence="8 9">
    <name type="scientific">Heterodermia speciosa</name>
    <dbReference type="NCBI Taxonomy" id="116794"/>
    <lineage>
        <taxon>Eukaryota</taxon>
        <taxon>Fungi</taxon>
        <taxon>Dikarya</taxon>
        <taxon>Ascomycota</taxon>
        <taxon>Pezizomycotina</taxon>
        <taxon>Lecanoromycetes</taxon>
        <taxon>OSLEUM clade</taxon>
        <taxon>Lecanoromycetidae</taxon>
        <taxon>Caliciales</taxon>
        <taxon>Physciaceae</taxon>
        <taxon>Heterodermia</taxon>
    </lineage>
</organism>
<comment type="subcellular location">
    <subcellularLocation>
        <location evidence="1">Membrane</location>
        <topology evidence="1">Multi-pass membrane protein</topology>
    </subcellularLocation>
</comment>
<name>A0A8H3PF03_9LECA</name>
<dbReference type="InterPro" id="IPR049326">
    <property type="entry name" value="Rhodopsin_dom_fungi"/>
</dbReference>
<dbReference type="GO" id="GO:0016020">
    <property type="term" value="C:membrane"/>
    <property type="evidence" value="ECO:0007669"/>
    <property type="project" value="UniProtKB-SubCell"/>
</dbReference>
<evidence type="ECO:0000256" key="2">
    <source>
        <dbReference type="ARBA" id="ARBA00022692"/>
    </source>
</evidence>
<evidence type="ECO:0000256" key="5">
    <source>
        <dbReference type="ARBA" id="ARBA00038359"/>
    </source>
</evidence>
<keyword evidence="3 6" id="KW-1133">Transmembrane helix</keyword>
<evidence type="ECO:0000256" key="1">
    <source>
        <dbReference type="ARBA" id="ARBA00004141"/>
    </source>
</evidence>
<keyword evidence="4 6" id="KW-0472">Membrane</keyword>
<feature type="domain" description="Rhodopsin" evidence="7">
    <location>
        <begin position="4"/>
        <end position="71"/>
    </location>
</feature>
<keyword evidence="2 6" id="KW-0812">Transmembrane</keyword>
<evidence type="ECO:0000259" key="7">
    <source>
        <dbReference type="Pfam" id="PF20684"/>
    </source>
</evidence>
<evidence type="ECO:0000313" key="9">
    <source>
        <dbReference type="Proteomes" id="UP000664521"/>
    </source>
</evidence>
<dbReference type="EMBL" id="CAJPDS010000122">
    <property type="protein sequence ID" value="CAF9938930.1"/>
    <property type="molecule type" value="Genomic_DNA"/>
</dbReference>